<keyword evidence="3" id="KW-1185">Reference proteome</keyword>
<evidence type="ECO:0000313" key="3">
    <source>
        <dbReference type="Proteomes" id="UP001061282"/>
    </source>
</evidence>
<dbReference type="Pfam" id="PF00149">
    <property type="entry name" value="Metallophos"/>
    <property type="match status" value="1"/>
</dbReference>
<name>A0A9J6QME4_9ENTR</name>
<dbReference type="GO" id="GO:0005737">
    <property type="term" value="C:cytoplasm"/>
    <property type="evidence" value="ECO:0007669"/>
    <property type="project" value="TreeGrafter"/>
</dbReference>
<dbReference type="RefSeq" id="WP_271267992.1">
    <property type="nucleotide sequence ID" value="NZ_JAMGZJ010000075.1"/>
</dbReference>
<organism evidence="2 3">
    <name type="scientific">Silvania confinis</name>
    <dbReference type="NCBI Taxonomy" id="2926470"/>
    <lineage>
        <taxon>Bacteria</taxon>
        <taxon>Pseudomonadati</taxon>
        <taxon>Pseudomonadota</taxon>
        <taxon>Gammaproteobacteria</taxon>
        <taxon>Enterobacterales</taxon>
        <taxon>Enterobacteriaceae</taxon>
        <taxon>Silvania</taxon>
    </lineage>
</organism>
<proteinExistence type="predicted"/>
<dbReference type="PANTHER" id="PTHR42850">
    <property type="entry name" value="METALLOPHOSPHOESTERASE"/>
    <property type="match status" value="1"/>
</dbReference>
<dbReference type="AlphaFoldDB" id="A0A9J6QME4"/>
<dbReference type="InterPro" id="IPR004843">
    <property type="entry name" value="Calcineurin-like_PHP"/>
</dbReference>
<accession>A0A9J6QME4</accession>
<feature type="domain" description="Calcineurin-like phosphoesterase" evidence="1">
    <location>
        <begin position="23"/>
        <end position="195"/>
    </location>
</feature>
<dbReference type="GO" id="GO:0110154">
    <property type="term" value="P:RNA decapping"/>
    <property type="evidence" value="ECO:0007669"/>
    <property type="project" value="TreeGrafter"/>
</dbReference>
<protein>
    <submittedName>
        <fullName evidence="2">Metallophosphoesterase</fullName>
    </submittedName>
</protein>
<dbReference type="InterPro" id="IPR029052">
    <property type="entry name" value="Metallo-depent_PP-like"/>
</dbReference>
<dbReference type="Proteomes" id="UP001061282">
    <property type="component" value="Unassembled WGS sequence"/>
</dbReference>
<evidence type="ECO:0000313" key="2">
    <source>
        <dbReference type="EMBL" id="MCU6669429.1"/>
    </source>
</evidence>
<gene>
    <name evidence="2" type="ORF">M8013_11800</name>
</gene>
<dbReference type="GO" id="GO:0016791">
    <property type="term" value="F:phosphatase activity"/>
    <property type="evidence" value="ECO:0007669"/>
    <property type="project" value="TreeGrafter"/>
</dbReference>
<comment type="caution">
    <text evidence="2">The sequence shown here is derived from an EMBL/GenBank/DDBJ whole genome shotgun (WGS) entry which is preliminary data.</text>
</comment>
<evidence type="ECO:0000259" key="1">
    <source>
        <dbReference type="Pfam" id="PF00149"/>
    </source>
</evidence>
<dbReference type="EMBL" id="JAMGZJ010000075">
    <property type="protein sequence ID" value="MCU6669429.1"/>
    <property type="molecule type" value="Genomic_DNA"/>
</dbReference>
<dbReference type="InterPro" id="IPR050126">
    <property type="entry name" value="Ap4A_hydrolase"/>
</dbReference>
<dbReference type="PANTHER" id="PTHR42850:SF4">
    <property type="entry name" value="ZINC-DEPENDENT ENDOPOLYPHOSPHATASE"/>
    <property type="match status" value="1"/>
</dbReference>
<dbReference type="SUPFAM" id="SSF56300">
    <property type="entry name" value="Metallo-dependent phosphatases"/>
    <property type="match status" value="1"/>
</dbReference>
<dbReference type="GO" id="GO:0008803">
    <property type="term" value="F:bis(5'-nucleosyl)-tetraphosphatase (symmetrical) activity"/>
    <property type="evidence" value="ECO:0007669"/>
    <property type="project" value="TreeGrafter"/>
</dbReference>
<reference evidence="2" key="1">
    <citation type="submission" date="2022-05" db="EMBL/GenBank/DDBJ databases">
        <title>Description of a novel species of Leclercia; Leclercia tamurae and the Proposal for a Novel Genus Silvania gen. nov. Containing Two Novel Species Silvania hatchlandensis sp. nov. and Silvania confinis sp. nov. Isolated from the Rhizosphere of Oak.</title>
        <authorList>
            <person name="Maddock D.W."/>
            <person name="Brady C.L."/>
            <person name="Denman S."/>
            <person name="Arnold D."/>
        </authorList>
    </citation>
    <scope>NUCLEOTIDE SEQUENCE</scope>
    <source>
        <strain evidence="2">H4N4</strain>
    </source>
</reference>
<sequence length="252" mass="28774">MGNNYGIDNHKIFAANDKGRDFFLGDLHGCIQLLNKILKKINFNFEKDRLFCTGDTIDRGDASVECLKLSRNEWFFSVLGNHEAMLLESKDNPYKKEVWFRNGGLWWAETNEYERVQLEDIILSEFSISLSVETAMGNVGVIHSGYPFHEWPTLDKVELDKAQLKNILWDREILKESQIIFTKGVSLIISGHTPTKTPVLLGNHLFIDTGCGHYPHEKLQKPRLTLCEIASSTNLIFHEVDSKSYNVTGLLV</sequence>
<dbReference type="Gene3D" id="3.60.21.10">
    <property type="match status" value="1"/>
</dbReference>